<organism evidence="1 2">
    <name type="scientific">Leucobacter viscericola</name>
    <dbReference type="NCBI Taxonomy" id="2714935"/>
    <lineage>
        <taxon>Bacteria</taxon>
        <taxon>Bacillati</taxon>
        <taxon>Actinomycetota</taxon>
        <taxon>Actinomycetes</taxon>
        <taxon>Micrococcales</taxon>
        <taxon>Microbacteriaceae</taxon>
        <taxon>Leucobacter</taxon>
    </lineage>
</organism>
<dbReference type="Proteomes" id="UP000502677">
    <property type="component" value="Chromosome"/>
</dbReference>
<protein>
    <recommendedName>
        <fullName evidence="3">SipW-cognate class signal peptide</fullName>
    </recommendedName>
</protein>
<dbReference type="RefSeq" id="WP_166292201.1">
    <property type="nucleotide sequence ID" value="NZ_CP049863.1"/>
</dbReference>
<accession>A0A6G7XHL9</accession>
<proteinExistence type="predicted"/>
<dbReference type="AlphaFoldDB" id="A0A6G7XHL9"/>
<sequence>MKAKQAEPTGIRARTKALLLSSLAVVGALVLGLGAAGGTLAMLSSSQTVPGATITAGSLGLTVNDQASVALAPYSVLPGSPQAQAFKVTNTGTVPAELNTKIAVTSSALIKDSMRARVTAVPDAASCAPGLAGTQDKLHGHTASAVALVDGGGSAVLCLELALDDTASQSSQVQTALFTLTVNGTQKDL</sequence>
<gene>
    <name evidence="1" type="ORF">G7068_12150</name>
</gene>
<name>A0A6G7XHL9_9MICO</name>
<keyword evidence="2" id="KW-1185">Reference proteome</keyword>
<evidence type="ECO:0008006" key="3">
    <source>
        <dbReference type="Google" id="ProtNLM"/>
    </source>
</evidence>
<reference evidence="1 2" key="1">
    <citation type="submission" date="2020-03" db="EMBL/GenBank/DDBJ databases">
        <title>Leucobacter sp. nov., isolated from beetles.</title>
        <authorList>
            <person name="Hyun D.-W."/>
            <person name="Bae J.-W."/>
        </authorList>
    </citation>
    <scope>NUCLEOTIDE SEQUENCE [LARGE SCALE GENOMIC DNA]</scope>
    <source>
        <strain evidence="1 2">HDW9C</strain>
    </source>
</reference>
<evidence type="ECO:0000313" key="2">
    <source>
        <dbReference type="Proteomes" id="UP000502677"/>
    </source>
</evidence>
<evidence type="ECO:0000313" key="1">
    <source>
        <dbReference type="EMBL" id="QIK63861.1"/>
    </source>
</evidence>
<dbReference type="EMBL" id="CP049863">
    <property type="protein sequence ID" value="QIK63861.1"/>
    <property type="molecule type" value="Genomic_DNA"/>
</dbReference>
<dbReference type="KEGG" id="lvi:G7068_12150"/>